<keyword evidence="2" id="KW-1133">Transmembrane helix</keyword>
<dbReference type="InterPro" id="IPR002938">
    <property type="entry name" value="FAD-bd"/>
</dbReference>
<proteinExistence type="predicted"/>
<dbReference type="Pfam" id="PF01494">
    <property type="entry name" value="FAD_binding_3"/>
    <property type="match status" value="1"/>
</dbReference>
<dbReference type="InterPro" id="IPR036188">
    <property type="entry name" value="FAD/NAD-bd_sf"/>
</dbReference>
<gene>
    <name evidence="4" type="ORF">WJX74_008736</name>
</gene>
<comment type="caution">
    <text evidence="4">The sequence shown here is derived from an EMBL/GenBank/DDBJ whole genome shotgun (WGS) entry which is preliminary data.</text>
</comment>
<dbReference type="GO" id="GO:0070189">
    <property type="term" value="P:kynurenine metabolic process"/>
    <property type="evidence" value="ECO:0007669"/>
    <property type="project" value="TreeGrafter"/>
</dbReference>
<dbReference type="PRINTS" id="PR00420">
    <property type="entry name" value="RNGMNOXGNASE"/>
</dbReference>
<evidence type="ECO:0000313" key="5">
    <source>
        <dbReference type="Proteomes" id="UP001438707"/>
    </source>
</evidence>
<organism evidence="4 5">
    <name type="scientific">Apatococcus lobatus</name>
    <dbReference type="NCBI Taxonomy" id="904363"/>
    <lineage>
        <taxon>Eukaryota</taxon>
        <taxon>Viridiplantae</taxon>
        <taxon>Chlorophyta</taxon>
        <taxon>core chlorophytes</taxon>
        <taxon>Trebouxiophyceae</taxon>
        <taxon>Chlorellales</taxon>
        <taxon>Chlorellaceae</taxon>
        <taxon>Apatococcus</taxon>
    </lineage>
</organism>
<evidence type="ECO:0000313" key="4">
    <source>
        <dbReference type="EMBL" id="KAK9841616.1"/>
    </source>
</evidence>
<dbReference type="SUPFAM" id="SSF51905">
    <property type="entry name" value="FAD/NAD(P)-binding domain"/>
    <property type="match status" value="1"/>
</dbReference>
<feature type="domain" description="FAD-binding" evidence="3">
    <location>
        <begin position="35"/>
        <end position="392"/>
    </location>
</feature>
<name>A0AAW1S7X1_9CHLO</name>
<evidence type="ECO:0000256" key="1">
    <source>
        <dbReference type="ARBA" id="ARBA00023033"/>
    </source>
</evidence>
<protein>
    <recommendedName>
        <fullName evidence="3">FAD-binding domain-containing protein</fullName>
    </recommendedName>
</protein>
<evidence type="ECO:0000256" key="2">
    <source>
        <dbReference type="SAM" id="Phobius"/>
    </source>
</evidence>
<dbReference type="EMBL" id="JALJOS010000003">
    <property type="protein sequence ID" value="KAK9841616.1"/>
    <property type="molecule type" value="Genomic_DNA"/>
</dbReference>
<feature type="transmembrane region" description="Helical" evidence="2">
    <location>
        <begin position="470"/>
        <end position="491"/>
    </location>
</feature>
<dbReference type="Proteomes" id="UP001438707">
    <property type="component" value="Unassembled WGS sequence"/>
</dbReference>
<evidence type="ECO:0000259" key="3">
    <source>
        <dbReference type="Pfam" id="PF01494"/>
    </source>
</evidence>
<dbReference type="GO" id="GO:0071949">
    <property type="term" value="F:FAD binding"/>
    <property type="evidence" value="ECO:0007669"/>
    <property type="project" value="InterPro"/>
</dbReference>
<keyword evidence="1" id="KW-0503">Monooxygenase</keyword>
<dbReference type="AlphaFoldDB" id="A0AAW1S7X1"/>
<dbReference type="GO" id="GO:0004502">
    <property type="term" value="F:kynurenine 3-monooxygenase activity"/>
    <property type="evidence" value="ECO:0007669"/>
    <property type="project" value="TreeGrafter"/>
</dbReference>
<keyword evidence="1" id="KW-0560">Oxidoreductase</keyword>
<reference evidence="4 5" key="1">
    <citation type="journal article" date="2024" name="Nat. Commun.">
        <title>Phylogenomics reveals the evolutionary origins of lichenization in chlorophyte algae.</title>
        <authorList>
            <person name="Puginier C."/>
            <person name="Libourel C."/>
            <person name="Otte J."/>
            <person name="Skaloud P."/>
            <person name="Haon M."/>
            <person name="Grisel S."/>
            <person name="Petersen M."/>
            <person name="Berrin J.G."/>
            <person name="Delaux P.M."/>
            <person name="Dal Grande F."/>
            <person name="Keller J."/>
        </authorList>
    </citation>
    <scope>NUCLEOTIDE SEQUENCE [LARGE SCALE GENOMIC DNA]</scope>
    <source>
        <strain evidence="4 5">SAG 2145</strain>
    </source>
</reference>
<keyword evidence="2" id="KW-0472">Membrane</keyword>
<dbReference type="PANTHER" id="PTHR46028">
    <property type="entry name" value="KYNURENINE 3-MONOOXYGENASE"/>
    <property type="match status" value="1"/>
</dbReference>
<dbReference type="Gene3D" id="3.50.50.60">
    <property type="entry name" value="FAD/NAD(P)-binding domain"/>
    <property type="match status" value="1"/>
</dbReference>
<sequence length="499" mass="54661">MLRAPRPCLSLAAASAQTAPSREQEQISLHRSDLRAVVIGAGPAGSVSAANLARRGYQVDVFERRSQPTEAQAASNRSYPMLLSERSLRALDRAGLRPKFLEGTPFDGMVSLAQNTTIRFTSSSQHIVHRLQLGLQLIAAAQEAYPGQIRYHFDQQLEAVDFEEQQARFSSTHGQQAGRHSYDLLIGADGANSRVRELLQAADTRNQSSVMVRAKSTYKTFHDLPPLPEGSSFVDGYEQHKPGQHMYMALGKGKQPKVGTIAMWKNQQGHMCGMAALNHWKEWGHTPDELTSSGLPLPEPWLHAIGQQFDEQDFNDFGRIVKCSRICGHRAALVGDAAHAVTSVLGQGCNTALSTCTALDKALAATDTSHTEQLDEVLEQYNANWLPQAHALQQLEYMSALARQPADRVALTPALTAWWMKGLMTSSTIASLGLNKLNPSRFPNAFGTIQELQDPSLQYTDLLQRVYTRAAGFAVLAAALLSGVGYAGWVVNAQLLHWV</sequence>
<keyword evidence="2" id="KW-0812">Transmembrane</keyword>
<keyword evidence="5" id="KW-1185">Reference proteome</keyword>
<accession>A0AAW1S7X1</accession>
<dbReference type="PANTHER" id="PTHR46028:SF7">
    <property type="entry name" value="KYNURENINE 3-MONOOXYGENASE-RELATED"/>
    <property type="match status" value="1"/>
</dbReference>